<dbReference type="InterPro" id="IPR046537">
    <property type="entry name" value="DUF6602"/>
</dbReference>
<dbReference type="CDD" id="cd21173">
    <property type="entry name" value="NucC-like"/>
    <property type="match status" value="1"/>
</dbReference>
<dbReference type="AlphaFoldDB" id="A0AB34R2D4"/>
<dbReference type="EMBL" id="JXCL01000010">
    <property type="protein sequence ID" value="KIL22824.1"/>
    <property type="molecule type" value="Genomic_DNA"/>
</dbReference>
<dbReference type="RefSeq" id="WP_044139681.1">
    <property type="nucleotide sequence ID" value="NZ_JXCL01000010.1"/>
</dbReference>
<feature type="domain" description="DUF6602" evidence="2">
    <location>
        <begin position="34"/>
        <end position="130"/>
    </location>
</feature>
<dbReference type="Pfam" id="PF20247">
    <property type="entry name" value="DUF6602"/>
    <property type="match status" value="1"/>
</dbReference>
<sequence>MGETERTGKVEQLILENYQRLNSMISEEVDFASNHGGLTGDSREVMWLEFFRKIIPKKYSLAQGVIIIDSDGNHSNEVDIAVFDEQYTPYVFQHNSLKFIPIEAVAVAIECKSSNFDVDNLKVWSDNIKKLVPKTKGIARMAAQGVVMVENDTQKRTRPILILASNLKRQTANSSSKMFEILDKAFDLILIKQKSVFHLRAPNEDKQLGWWANELNCYDPERSKEQEDKEKKKNSEKNKDNSKDKVISNKLSDLRIDGYDLLTLNFQLNQLLMLINNPMFFPHYAYAELFQKQITK</sequence>
<evidence type="ECO:0000313" key="4">
    <source>
        <dbReference type="Proteomes" id="UP000031978"/>
    </source>
</evidence>
<comment type="caution">
    <text evidence="3">The sequence shown here is derived from an EMBL/GenBank/DDBJ whole genome shotgun (WGS) entry which is preliminary data.</text>
</comment>
<evidence type="ECO:0000256" key="1">
    <source>
        <dbReference type="SAM" id="MobiDB-lite"/>
    </source>
</evidence>
<evidence type="ECO:0000259" key="2">
    <source>
        <dbReference type="Pfam" id="PF20247"/>
    </source>
</evidence>
<protein>
    <recommendedName>
        <fullName evidence="2">DUF6602 domain-containing protein</fullName>
    </recommendedName>
</protein>
<reference evidence="3 4" key="1">
    <citation type="submission" date="2014-12" db="EMBL/GenBank/DDBJ databases">
        <title>Draft Genome Sequences of Five Spore-Forming Food Isolates of Bacillus pumilus.</title>
        <authorList>
            <person name="de Jong A."/>
            <person name="van Heel A.J."/>
            <person name="Montalban-Lopez M."/>
            <person name="Krawczyk A.O."/>
            <person name="Berendsen E.M."/>
            <person name="Wells-Bennik M."/>
            <person name="Kuipers O.P."/>
        </authorList>
    </citation>
    <scope>NUCLEOTIDE SEQUENCE [LARGE SCALE GENOMIC DNA]</scope>
    <source>
        <strain evidence="3 4">B4127</strain>
    </source>
</reference>
<gene>
    <name evidence="3" type="ORF">B4127_0783</name>
</gene>
<accession>A0AB34R2D4</accession>
<evidence type="ECO:0000313" key="3">
    <source>
        <dbReference type="EMBL" id="KIL22824.1"/>
    </source>
</evidence>
<name>A0AB34R2D4_BACPU</name>
<feature type="region of interest" description="Disordered" evidence="1">
    <location>
        <begin position="221"/>
        <end position="244"/>
    </location>
</feature>
<dbReference type="Proteomes" id="UP000031978">
    <property type="component" value="Unassembled WGS sequence"/>
</dbReference>
<proteinExistence type="predicted"/>
<organism evidence="3 4">
    <name type="scientific">Bacillus pumilus</name>
    <name type="common">Bacillus mesentericus</name>
    <dbReference type="NCBI Taxonomy" id="1408"/>
    <lineage>
        <taxon>Bacteria</taxon>
        <taxon>Bacillati</taxon>
        <taxon>Bacillota</taxon>
        <taxon>Bacilli</taxon>
        <taxon>Bacillales</taxon>
        <taxon>Bacillaceae</taxon>
        <taxon>Bacillus</taxon>
    </lineage>
</organism>